<dbReference type="PANTHER" id="PTHR21534">
    <property type="entry name" value="KATANIN-INTERACTING PROTEIN"/>
    <property type="match status" value="1"/>
</dbReference>
<feature type="region of interest" description="Disordered" evidence="1">
    <location>
        <begin position="754"/>
        <end position="841"/>
    </location>
</feature>
<protein>
    <recommendedName>
        <fullName evidence="2">KATNIP domain-containing protein</fullName>
    </recommendedName>
</protein>
<feature type="domain" description="KATNIP" evidence="2">
    <location>
        <begin position="857"/>
        <end position="1171"/>
    </location>
</feature>
<dbReference type="EMBL" id="CAXLJL010000634">
    <property type="protein sequence ID" value="CAL5139763.1"/>
    <property type="molecule type" value="Genomic_DNA"/>
</dbReference>
<feature type="compositionally biased region" description="Polar residues" evidence="1">
    <location>
        <begin position="831"/>
        <end position="841"/>
    </location>
</feature>
<feature type="compositionally biased region" description="Basic and acidic residues" evidence="1">
    <location>
        <begin position="777"/>
        <end position="787"/>
    </location>
</feature>
<feature type="compositionally biased region" description="Basic and acidic residues" evidence="1">
    <location>
        <begin position="496"/>
        <end position="509"/>
    </location>
</feature>
<feature type="region of interest" description="Disordered" evidence="1">
    <location>
        <begin position="55"/>
        <end position="80"/>
    </location>
</feature>
<name>A0AAV2TRA5_CALDB</name>
<feature type="compositionally biased region" description="Low complexity" evidence="1">
    <location>
        <begin position="807"/>
        <end position="819"/>
    </location>
</feature>
<feature type="region of interest" description="Disordered" evidence="1">
    <location>
        <begin position="167"/>
        <end position="187"/>
    </location>
</feature>
<evidence type="ECO:0000313" key="4">
    <source>
        <dbReference type="Proteomes" id="UP001497525"/>
    </source>
</evidence>
<dbReference type="Proteomes" id="UP001497525">
    <property type="component" value="Unassembled WGS sequence"/>
</dbReference>
<feature type="region of interest" description="Disordered" evidence="1">
    <location>
        <begin position="496"/>
        <end position="526"/>
    </location>
</feature>
<feature type="region of interest" description="Disordered" evidence="1">
    <location>
        <begin position="431"/>
        <end position="460"/>
    </location>
</feature>
<gene>
    <name evidence="3" type="ORF">CDAUBV1_LOCUS14957</name>
</gene>
<comment type="caution">
    <text evidence="3">The sequence shown here is derived from an EMBL/GenBank/DDBJ whole genome shotgun (WGS) entry which is preliminary data.</text>
</comment>
<evidence type="ECO:0000256" key="1">
    <source>
        <dbReference type="SAM" id="MobiDB-lite"/>
    </source>
</evidence>
<feature type="domain" description="KATNIP" evidence="2">
    <location>
        <begin position="578"/>
        <end position="735"/>
    </location>
</feature>
<reference evidence="3" key="1">
    <citation type="submission" date="2024-06" db="EMBL/GenBank/DDBJ databases">
        <authorList>
            <person name="Liu X."/>
            <person name="Lenzi L."/>
            <person name="Haldenby T S."/>
            <person name="Uol C."/>
        </authorList>
    </citation>
    <scope>NUCLEOTIDE SEQUENCE</scope>
</reference>
<evidence type="ECO:0000259" key="2">
    <source>
        <dbReference type="Pfam" id="PF14652"/>
    </source>
</evidence>
<feature type="region of interest" description="Disordered" evidence="1">
    <location>
        <begin position="389"/>
        <end position="418"/>
    </location>
</feature>
<evidence type="ECO:0000313" key="3">
    <source>
        <dbReference type="EMBL" id="CAL5139763.1"/>
    </source>
</evidence>
<sequence length="1295" mass="146793">MSEPVKVASEQIDPVYQVYLAQLNLRNKQRLLIQKKSKEQERRERLEQGFTLYFNLPSPSTSPSGRRKLDTNRPSETARGVNPYLADVPQIKQPFDPFLRSRSAPAYKKCLQRRRAWTDSSDLLTNGPRVCLRKSTRKRDMVKDPQIPAIGSTTFRSQSAVRYDKDKTKKQLKRGSNTTRNSVHESGMGDLYSEIPTHLEVYLDIYDNWGDDQHVGLNGLQLIFEGFAATPFNVIDVSCFSLDVGESAKVEELSISDVSQLVSEPFQTTKKSNMWHTNVKHLPLRLSFTFVRPDRVFPVALSQPAFSVNIWNYNDPLDLQVGVKQCRVIIYLHGMEFTIFEGIVKQATGNERPKQLTKLPFRTPDLRSAQPVNDVHGEIPDLNELNRKVKSAQVSSRTRSELQPKKNLSMPPRMDKYKTNEVGTTSYVVPAPLSSRSTKKPTMIENGLNPINPEQKKGKKLTNKGPFPMDSFLEDSWTSLDFFNHCHAGRLAREKNMSKQDGISRETTKKLSGGKLTSSLTKNGDTEMGLTRDELQKVPEIHENLLQKGFMDGGKIPLRPSNEEICIPELPRGQVLLLDIVNTWGDLYYVGLSGIEIFTSDGLNVAPLCDISADPPNINILPEYENDPRIVQNLIDGVNWTRDDVHMWLTPFTVGGRHLVRLVLPPGADPLAMMRIWNYNKSRVHTFRGVRELIIYLDDCLIFHGEIRRASGLESGEPEDFSETILFTTDDEILERVALNDCILTSCGQQSANGALTDDDVTLTEDDTRPITAVPQKSEEAPIKEPELEGAYDMSSSTRGKNDEGKSSSNNNKSGNNGRKYNEATNKPKKNVTNSTKNAFSITESKSSTRIRWVEITLLENWNRNIDQIGLTGISILKSDQSVIRMQKITLNGKVITAEDPAHCLFDNVNETDDANHMWVSKFERDIPIKFRFYLATKDSGVRDLVHSVQIWNYNDINGDLGCGVRLMRITDNNGRILAHTRGSEHILVRRAPGHLDYPFVQTILLENTHNKMVGLSADQPTAYEDSSVLPCGFVYQIDIFSTWEDRYYVGLDGLELLDENGATIPIEPSSVFANPGSVREVLGDRSVRADVRTADKLVDGYTSGPELSRHCWLAPILPNQSNRIFIIFNEPITSSALKLWNYSRTPERGVREMAVLVDNQLIFRGYLPKVDDTSLRSVSKESEIRWLQRRLGRRSVCEVISDTSLRKIPPQSHYYLVPFDYDTVRKYENDTQFILGDESTDSREGRPPINDEPKLVDVRVWERCLMNKPQLFTRNRSVSVNQALRPYTCITCRR</sequence>
<proteinExistence type="predicted"/>
<accession>A0AAV2TRA5</accession>
<organism evidence="3 4">
    <name type="scientific">Calicophoron daubneyi</name>
    <name type="common">Rumen fluke</name>
    <name type="synonym">Paramphistomum daubneyi</name>
    <dbReference type="NCBI Taxonomy" id="300641"/>
    <lineage>
        <taxon>Eukaryota</taxon>
        <taxon>Metazoa</taxon>
        <taxon>Spiralia</taxon>
        <taxon>Lophotrochozoa</taxon>
        <taxon>Platyhelminthes</taxon>
        <taxon>Trematoda</taxon>
        <taxon>Digenea</taxon>
        <taxon>Plagiorchiida</taxon>
        <taxon>Pronocephalata</taxon>
        <taxon>Paramphistomoidea</taxon>
        <taxon>Paramphistomidae</taxon>
        <taxon>Calicophoron</taxon>
    </lineage>
</organism>
<feature type="domain" description="KATNIP" evidence="2">
    <location>
        <begin position="151"/>
        <end position="347"/>
    </location>
</feature>
<dbReference type="PANTHER" id="PTHR21534:SF0">
    <property type="entry name" value="KATANIN-INTERACTING PROTEIN"/>
    <property type="match status" value="1"/>
</dbReference>
<dbReference type="Pfam" id="PF14652">
    <property type="entry name" value="DUF4457"/>
    <property type="match status" value="3"/>
</dbReference>
<dbReference type="InterPro" id="IPR026704">
    <property type="entry name" value="KATNIP"/>
</dbReference>
<dbReference type="InterPro" id="IPR027859">
    <property type="entry name" value="KATNIP_dom"/>
</dbReference>